<keyword evidence="2" id="KW-0285">Flavoprotein</keyword>
<keyword evidence="11" id="KW-1185">Reference proteome</keyword>
<dbReference type="InterPro" id="IPR012675">
    <property type="entry name" value="Beta-grasp_dom_sf"/>
</dbReference>
<evidence type="ECO:0000256" key="3">
    <source>
        <dbReference type="ARBA" id="ARBA00022714"/>
    </source>
</evidence>
<dbReference type="EMBL" id="JBIRYO010000017">
    <property type="protein sequence ID" value="MFI2476592.1"/>
    <property type="molecule type" value="Genomic_DNA"/>
</dbReference>
<dbReference type="InterPro" id="IPR006058">
    <property type="entry name" value="2Fe2S_fd_BS"/>
</dbReference>
<keyword evidence="7" id="KW-0411">Iron-sulfur</keyword>
<sequence length="357" mass="38793">MSAVVAGSYRPPLPARAVAGLLGAYKRAFASEATATLLSRPNPVRRTGFELQLRIDARVVEAEDVISLTLRSPSGADLPSWIPGAHIDVLLPSGRQRQYSLNGDPFDRKTYRIAVRYLADGDGGSRELHDELRVGDLLRIRGPRNAFTFVDAPEYLFVAGGIGITPILPMVAECARRGAPWRLIYLGRSRASMPFLPRLERCRGGRLEVRPDDEYGVPDLDALMAEAPRGAAVYVCGPPPLMESARRVLSATDPTASVHTERFSPLPVEDGAPFRITLLRSGKTVDVGGDESALAAILRVRPGTAFSCRQGFCGTCKTRVFAGEIDHRDRSLPESERDSAMLTCVSRALGDDLVLDL</sequence>
<dbReference type="Proteomes" id="UP001611415">
    <property type="component" value="Unassembled WGS sequence"/>
</dbReference>
<dbReference type="InterPro" id="IPR017927">
    <property type="entry name" value="FAD-bd_FR_type"/>
</dbReference>
<dbReference type="PANTHER" id="PTHR47354:SF1">
    <property type="entry name" value="CARNITINE MONOOXYGENASE REDUCTASE SUBUNIT"/>
    <property type="match status" value="1"/>
</dbReference>
<dbReference type="Pfam" id="PF00111">
    <property type="entry name" value="Fer2"/>
    <property type="match status" value="1"/>
</dbReference>
<comment type="caution">
    <text evidence="10">The sequence shown here is derived from an EMBL/GenBank/DDBJ whole genome shotgun (WGS) entry which is preliminary data.</text>
</comment>
<evidence type="ECO:0000259" key="8">
    <source>
        <dbReference type="PROSITE" id="PS51085"/>
    </source>
</evidence>
<organism evidence="10 11">
    <name type="scientific">Nocardia xishanensis</name>
    <dbReference type="NCBI Taxonomy" id="238964"/>
    <lineage>
        <taxon>Bacteria</taxon>
        <taxon>Bacillati</taxon>
        <taxon>Actinomycetota</taxon>
        <taxon>Actinomycetes</taxon>
        <taxon>Mycobacteriales</taxon>
        <taxon>Nocardiaceae</taxon>
        <taxon>Nocardia</taxon>
    </lineage>
</organism>
<evidence type="ECO:0000313" key="11">
    <source>
        <dbReference type="Proteomes" id="UP001611415"/>
    </source>
</evidence>
<comment type="cofactor">
    <cofactor evidence="1">
        <name>FAD</name>
        <dbReference type="ChEBI" id="CHEBI:57692"/>
    </cofactor>
</comment>
<keyword evidence="3" id="KW-0001">2Fe-2S</keyword>
<dbReference type="SUPFAM" id="SSF63380">
    <property type="entry name" value="Riboflavin synthase domain-like"/>
    <property type="match status" value="1"/>
</dbReference>
<evidence type="ECO:0000256" key="1">
    <source>
        <dbReference type="ARBA" id="ARBA00001974"/>
    </source>
</evidence>
<proteinExistence type="predicted"/>
<dbReference type="InterPro" id="IPR001041">
    <property type="entry name" value="2Fe-2S_ferredoxin-type"/>
</dbReference>
<dbReference type="PRINTS" id="PR00409">
    <property type="entry name" value="PHDIOXRDTASE"/>
</dbReference>
<dbReference type="InterPro" id="IPR039261">
    <property type="entry name" value="FNR_nucleotide-bd"/>
</dbReference>
<dbReference type="Gene3D" id="3.40.50.80">
    <property type="entry name" value="Nucleotide-binding domain of ferredoxin-NADP reductase (FNR) module"/>
    <property type="match status" value="1"/>
</dbReference>
<dbReference type="Pfam" id="PF00970">
    <property type="entry name" value="FAD_binding_6"/>
    <property type="match status" value="1"/>
</dbReference>
<dbReference type="InterPro" id="IPR017938">
    <property type="entry name" value="Riboflavin_synthase-like_b-brl"/>
</dbReference>
<keyword evidence="6" id="KW-0408">Iron</keyword>
<name>A0ABW7X6D8_9NOCA</name>
<dbReference type="Gene3D" id="3.10.20.30">
    <property type="match status" value="1"/>
</dbReference>
<evidence type="ECO:0000256" key="6">
    <source>
        <dbReference type="ARBA" id="ARBA00023004"/>
    </source>
</evidence>
<evidence type="ECO:0000256" key="7">
    <source>
        <dbReference type="ARBA" id="ARBA00023014"/>
    </source>
</evidence>
<dbReference type="InterPro" id="IPR036010">
    <property type="entry name" value="2Fe-2S_ferredoxin-like_sf"/>
</dbReference>
<gene>
    <name evidence="10" type="ORF">ACH49W_24690</name>
</gene>
<dbReference type="PROSITE" id="PS00197">
    <property type="entry name" value="2FE2S_FER_1"/>
    <property type="match status" value="1"/>
</dbReference>
<keyword evidence="5" id="KW-0560">Oxidoreductase</keyword>
<feature type="domain" description="FAD-binding FR-type" evidence="9">
    <location>
        <begin position="48"/>
        <end position="150"/>
    </location>
</feature>
<dbReference type="CDD" id="cd06185">
    <property type="entry name" value="PDR_like"/>
    <property type="match status" value="1"/>
</dbReference>
<reference evidence="10 11" key="1">
    <citation type="submission" date="2024-10" db="EMBL/GenBank/DDBJ databases">
        <title>The Natural Products Discovery Center: Release of the First 8490 Sequenced Strains for Exploring Actinobacteria Biosynthetic Diversity.</title>
        <authorList>
            <person name="Kalkreuter E."/>
            <person name="Kautsar S.A."/>
            <person name="Yang D."/>
            <person name="Bader C.D."/>
            <person name="Teijaro C.N."/>
            <person name="Fluegel L."/>
            <person name="Davis C.M."/>
            <person name="Simpson J.R."/>
            <person name="Lauterbach L."/>
            <person name="Steele A.D."/>
            <person name="Gui C."/>
            <person name="Meng S."/>
            <person name="Li G."/>
            <person name="Viehrig K."/>
            <person name="Ye F."/>
            <person name="Su P."/>
            <person name="Kiefer A.F."/>
            <person name="Nichols A."/>
            <person name="Cepeda A.J."/>
            <person name="Yan W."/>
            <person name="Fan B."/>
            <person name="Jiang Y."/>
            <person name="Adhikari A."/>
            <person name="Zheng C.-J."/>
            <person name="Schuster L."/>
            <person name="Cowan T.M."/>
            <person name="Smanski M.J."/>
            <person name="Chevrette M.G."/>
            <person name="De Carvalho L.P.S."/>
            <person name="Shen B."/>
        </authorList>
    </citation>
    <scope>NUCLEOTIDE SEQUENCE [LARGE SCALE GENOMIC DNA]</scope>
    <source>
        <strain evidence="10 11">NPDC019275</strain>
    </source>
</reference>
<dbReference type="Gene3D" id="2.40.30.10">
    <property type="entry name" value="Translation factors"/>
    <property type="match status" value="1"/>
</dbReference>
<evidence type="ECO:0000256" key="5">
    <source>
        <dbReference type="ARBA" id="ARBA00023002"/>
    </source>
</evidence>
<dbReference type="SUPFAM" id="SSF52343">
    <property type="entry name" value="Ferredoxin reductase-like, C-terminal NADP-linked domain"/>
    <property type="match status" value="1"/>
</dbReference>
<dbReference type="SUPFAM" id="SSF54292">
    <property type="entry name" value="2Fe-2S ferredoxin-like"/>
    <property type="match status" value="1"/>
</dbReference>
<keyword evidence="4" id="KW-0479">Metal-binding</keyword>
<dbReference type="PANTHER" id="PTHR47354">
    <property type="entry name" value="NADH OXIDOREDUCTASE HCR"/>
    <property type="match status" value="1"/>
</dbReference>
<dbReference type="RefSeq" id="WP_397093878.1">
    <property type="nucleotide sequence ID" value="NZ_JBIRYO010000017.1"/>
</dbReference>
<dbReference type="CDD" id="cd00207">
    <property type="entry name" value="fer2"/>
    <property type="match status" value="1"/>
</dbReference>
<feature type="domain" description="2Fe-2S ferredoxin-type" evidence="8">
    <location>
        <begin position="274"/>
        <end position="357"/>
    </location>
</feature>
<dbReference type="PROSITE" id="PS51085">
    <property type="entry name" value="2FE2S_FER_2"/>
    <property type="match status" value="1"/>
</dbReference>
<evidence type="ECO:0000313" key="10">
    <source>
        <dbReference type="EMBL" id="MFI2476592.1"/>
    </source>
</evidence>
<dbReference type="InterPro" id="IPR008333">
    <property type="entry name" value="Cbr1-like_FAD-bd_dom"/>
</dbReference>
<evidence type="ECO:0000256" key="4">
    <source>
        <dbReference type="ARBA" id="ARBA00022723"/>
    </source>
</evidence>
<evidence type="ECO:0000259" key="9">
    <source>
        <dbReference type="PROSITE" id="PS51384"/>
    </source>
</evidence>
<accession>A0ABW7X6D8</accession>
<evidence type="ECO:0000256" key="2">
    <source>
        <dbReference type="ARBA" id="ARBA00022630"/>
    </source>
</evidence>
<protein>
    <submittedName>
        <fullName evidence="10">PDR/VanB family oxidoreductase</fullName>
    </submittedName>
</protein>
<dbReference type="InterPro" id="IPR050415">
    <property type="entry name" value="MRET"/>
</dbReference>
<dbReference type="PROSITE" id="PS51384">
    <property type="entry name" value="FAD_FR"/>
    <property type="match status" value="1"/>
</dbReference>